<protein>
    <submittedName>
        <fullName evidence="2">Aminoglycoside phosphotransferase family protein</fullName>
        <ecNumber evidence="2">2.7.-.-</ecNumber>
    </submittedName>
</protein>
<evidence type="ECO:0000259" key="1">
    <source>
        <dbReference type="Pfam" id="PF01636"/>
    </source>
</evidence>
<dbReference type="Gene3D" id="3.30.200.20">
    <property type="entry name" value="Phosphorylase Kinase, domain 1"/>
    <property type="match status" value="1"/>
</dbReference>
<gene>
    <name evidence="2" type="ORF">RFM23_13420</name>
</gene>
<dbReference type="GO" id="GO:0016740">
    <property type="term" value="F:transferase activity"/>
    <property type="evidence" value="ECO:0007669"/>
    <property type="project" value="UniProtKB-KW"/>
</dbReference>
<name>A0ABU5AMV2_9HYPH</name>
<evidence type="ECO:0000313" key="2">
    <source>
        <dbReference type="EMBL" id="MDX8538614.1"/>
    </source>
</evidence>
<proteinExistence type="predicted"/>
<feature type="domain" description="Aminoglycoside phosphotransferase" evidence="1">
    <location>
        <begin position="43"/>
        <end position="261"/>
    </location>
</feature>
<dbReference type="CDD" id="cd05155">
    <property type="entry name" value="APH_ChoK_like_1"/>
    <property type="match status" value="1"/>
</dbReference>
<keyword evidence="2" id="KW-0808">Transferase</keyword>
<accession>A0ABU5AMV2</accession>
<organism evidence="2 3">
    <name type="scientific">Mesorhizobium abyssinicae</name>
    <dbReference type="NCBI Taxonomy" id="1209958"/>
    <lineage>
        <taxon>Bacteria</taxon>
        <taxon>Pseudomonadati</taxon>
        <taxon>Pseudomonadota</taxon>
        <taxon>Alphaproteobacteria</taxon>
        <taxon>Hyphomicrobiales</taxon>
        <taxon>Phyllobacteriaceae</taxon>
        <taxon>Mesorhizobium</taxon>
    </lineage>
</organism>
<comment type="caution">
    <text evidence="2">The sequence shown here is derived from an EMBL/GenBank/DDBJ whole genome shotgun (WGS) entry which is preliminary data.</text>
</comment>
<dbReference type="InterPro" id="IPR051678">
    <property type="entry name" value="AGP_Transferase"/>
</dbReference>
<dbReference type="EMBL" id="JAVIIP010000006">
    <property type="protein sequence ID" value="MDX8538614.1"/>
    <property type="molecule type" value="Genomic_DNA"/>
</dbReference>
<dbReference type="EC" id="2.7.-.-" evidence="2"/>
<dbReference type="PANTHER" id="PTHR21310:SF42">
    <property type="entry name" value="BIFUNCTIONAL AAC_APH"/>
    <property type="match status" value="1"/>
</dbReference>
<dbReference type="RefSeq" id="WP_320320543.1">
    <property type="nucleotide sequence ID" value="NZ_JARAKC010000011.1"/>
</dbReference>
<keyword evidence="3" id="KW-1185">Reference proteome</keyword>
<dbReference type="Gene3D" id="3.90.1200.10">
    <property type="match status" value="1"/>
</dbReference>
<dbReference type="Pfam" id="PF01636">
    <property type="entry name" value="APH"/>
    <property type="match status" value="1"/>
</dbReference>
<dbReference type="Proteomes" id="UP001276564">
    <property type="component" value="Unassembled WGS sequence"/>
</dbReference>
<dbReference type="PANTHER" id="PTHR21310">
    <property type="entry name" value="AMINOGLYCOSIDE PHOSPHOTRANSFERASE-RELATED-RELATED"/>
    <property type="match status" value="1"/>
</dbReference>
<evidence type="ECO:0000313" key="3">
    <source>
        <dbReference type="Proteomes" id="UP001276564"/>
    </source>
</evidence>
<dbReference type="InterPro" id="IPR011009">
    <property type="entry name" value="Kinase-like_dom_sf"/>
</dbReference>
<reference evidence="2 3" key="1">
    <citation type="submission" date="2023-08" db="EMBL/GenBank/DDBJ databases">
        <title>Implementing the SeqCode for naming new Mesorhizobium species isolated from Vachellia karroo root nodules.</title>
        <authorList>
            <person name="Van Lill M."/>
        </authorList>
    </citation>
    <scope>NUCLEOTIDE SEQUENCE [LARGE SCALE GENOMIC DNA]</scope>
    <source>
        <strain evidence="2 3">VK4B</strain>
    </source>
</reference>
<sequence length="298" mass="32824">MMHSDQIHIDADIVRAIVFEQFPEHRHEKIEQLGAIGTVNAIFRIGSSVAARFPLRAMAPVECANMLRNEAAAMTEFAAHSSVACPRPLGLGQPGPLYPLPWAMQSWIEGDVATHDGLAASATFARDIARLIASLRAATTDGRRFDGQGRGGSLPDHDEWMSICFNNSEGLLDVSRLRRIWARLRELPPSGPDVMGHRDLIPANLLVRGDRLVGVLDCGSFGPADPALDLVAAWHLFDRSRRETVRAHLGSSQLEWQRGAAWAFQQAMGLVWYYRSTNPAMSALGRSTLSRIIDDLEI</sequence>
<dbReference type="SUPFAM" id="SSF56112">
    <property type="entry name" value="Protein kinase-like (PK-like)"/>
    <property type="match status" value="1"/>
</dbReference>
<dbReference type="InterPro" id="IPR002575">
    <property type="entry name" value="Aminoglycoside_PTrfase"/>
</dbReference>